<sequence>MPTATSTITTTVYSKQKPLKSTMKAVMSVPNSPTASTAATLRGLYNRAARAFLHRDIALTFSLIETAFELVKAPALVHDALAEHRRKWDILRITLETTIYADPPAMDSIPRTLQSNITESPHTLMSNIYKRSLELFTPTSGPSDKLATDPAFLPSSVLITMLYSSLKVDSADIGRMMAEQWLSRRESPLLLNPTNSEETEDDGYDKVVEIYSLHILPKLEQWVYAKEFLQFEGELQQHRRELFKSRLNALHAETLASWKPASPPSPSPTPPFRSHSPTPSSSSSSSLSTTSTHTIVPPTPRRARAASKLQTITPIDSEVPSSKTSSEGTATPRGRPVETANGDARPRSQTRATASSITSSSSAISAAPRANLQTSSLPTTAPTLLSLIKTSLMPHLTTSKITTFFILFVLFPLVSWVFRIRSRRRKIATTPYLSNSPSNVDLVRRRLHAAGSNDANIITRLWRETLSAVVDTVKMAGSGLV</sequence>
<gene>
    <name evidence="3" type="ORF">FA15DRAFT_599241</name>
</gene>
<dbReference type="AlphaFoldDB" id="A0A5C3KXQ4"/>
<keyword evidence="2" id="KW-1133">Transmembrane helix</keyword>
<dbReference type="STRING" id="230819.A0A5C3KXQ4"/>
<name>A0A5C3KXQ4_COPMA</name>
<keyword evidence="4" id="KW-1185">Reference proteome</keyword>
<dbReference type="EMBL" id="ML210290">
    <property type="protein sequence ID" value="TFK20718.1"/>
    <property type="molecule type" value="Genomic_DNA"/>
</dbReference>
<dbReference type="OrthoDB" id="3981028at2759"/>
<feature type="compositionally biased region" description="Pro residues" evidence="1">
    <location>
        <begin position="261"/>
        <end position="271"/>
    </location>
</feature>
<proteinExistence type="predicted"/>
<feature type="transmembrane region" description="Helical" evidence="2">
    <location>
        <begin position="401"/>
        <end position="418"/>
    </location>
</feature>
<feature type="compositionally biased region" description="Low complexity" evidence="1">
    <location>
        <begin position="272"/>
        <end position="292"/>
    </location>
</feature>
<organism evidence="3 4">
    <name type="scientific">Coprinopsis marcescibilis</name>
    <name type="common">Agaric fungus</name>
    <name type="synonym">Psathyrella marcescibilis</name>
    <dbReference type="NCBI Taxonomy" id="230819"/>
    <lineage>
        <taxon>Eukaryota</taxon>
        <taxon>Fungi</taxon>
        <taxon>Dikarya</taxon>
        <taxon>Basidiomycota</taxon>
        <taxon>Agaricomycotina</taxon>
        <taxon>Agaricomycetes</taxon>
        <taxon>Agaricomycetidae</taxon>
        <taxon>Agaricales</taxon>
        <taxon>Agaricineae</taxon>
        <taxon>Psathyrellaceae</taxon>
        <taxon>Coprinopsis</taxon>
    </lineage>
</organism>
<dbReference type="Proteomes" id="UP000307440">
    <property type="component" value="Unassembled WGS sequence"/>
</dbReference>
<feature type="compositionally biased region" description="Low complexity" evidence="1">
    <location>
        <begin position="352"/>
        <end position="367"/>
    </location>
</feature>
<reference evidence="3 4" key="1">
    <citation type="journal article" date="2019" name="Nat. Ecol. Evol.">
        <title>Megaphylogeny resolves global patterns of mushroom evolution.</title>
        <authorList>
            <person name="Varga T."/>
            <person name="Krizsan K."/>
            <person name="Foldi C."/>
            <person name="Dima B."/>
            <person name="Sanchez-Garcia M."/>
            <person name="Sanchez-Ramirez S."/>
            <person name="Szollosi G.J."/>
            <person name="Szarkandi J.G."/>
            <person name="Papp V."/>
            <person name="Albert L."/>
            <person name="Andreopoulos W."/>
            <person name="Angelini C."/>
            <person name="Antonin V."/>
            <person name="Barry K.W."/>
            <person name="Bougher N.L."/>
            <person name="Buchanan P."/>
            <person name="Buyck B."/>
            <person name="Bense V."/>
            <person name="Catcheside P."/>
            <person name="Chovatia M."/>
            <person name="Cooper J."/>
            <person name="Damon W."/>
            <person name="Desjardin D."/>
            <person name="Finy P."/>
            <person name="Geml J."/>
            <person name="Haridas S."/>
            <person name="Hughes K."/>
            <person name="Justo A."/>
            <person name="Karasinski D."/>
            <person name="Kautmanova I."/>
            <person name="Kiss B."/>
            <person name="Kocsube S."/>
            <person name="Kotiranta H."/>
            <person name="LaButti K.M."/>
            <person name="Lechner B.E."/>
            <person name="Liimatainen K."/>
            <person name="Lipzen A."/>
            <person name="Lukacs Z."/>
            <person name="Mihaltcheva S."/>
            <person name="Morgado L.N."/>
            <person name="Niskanen T."/>
            <person name="Noordeloos M.E."/>
            <person name="Ohm R.A."/>
            <person name="Ortiz-Santana B."/>
            <person name="Ovrebo C."/>
            <person name="Racz N."/>
            <person name="Riley R."/>
            <person name="Savchenko A."/>
            <person name="Shiryaev A."/>
            <person name="Soop K."/>
            <person name="Spirin V."/>
            <person name="Szebenyi C."/>
            <person name="Tomsovsky M."/>
            <person name="Tulloss R.E."/>
            <person name="Uehling J."/>
            <person name="Grigoriev I.V."/>
            <person name="Vagvolgyi C."/>
            <person name="Papp T."/>
            <person name="Martin F.M."/>
            <person name="Miettinen O."/>
            <person name="Hibbett D.S."/>
            <person name="Nagy L.G."/>
        </authorList>
    </citation>
    <scope>NUCLEOTIDE SEQUENCE [LARGE SCALE GENOMIC DNA]</scope>
    <source>
        <strain evidence="3 4">CBS 121175</strain>
    </source>
</reference>
<keyword evidence="2" id="KW-0472">Membrane</keyword>
<feature type="compositionally biased region" description="Polar residues" evidence="1">
    <location>
        <begin position="308"/>
        <end position="329"/>
    </location>
</feature>
<accession>A0A5C3KXQ4</accession>
<feature type="region of interest" description="Disordered" evidence="1">
    <location>
        <begin position="257"/>
        <end position="372"/>
    </location>
</feature>
<keyword evidence="2" id="KW-0812">Transmembrane</keyword>
<evidence type="ECO:0000256" key="2">
    <source>
        <dbReference type="SAM" id="Phobius"/>
    </source>
</evidence>
<evidence type="ECO:0000313" key="4">
    <source>
        <dbReference type="Proteomes" id="UP000307440"/>
    </source>
</evidence>
<evidence type="ECO:0000256" key="1">
    <source>
        <dbReference type="SAM" id="MobiDB-lite"/>
    </source>
</evidence>
<evidence type="ECO:0000313" key="3">
    <source>
        <dbReference type="EMBL" id="TFK20718.1"/>
    </source>
</evidence>
<protein>
    <submittedName>
        <fullName evidence="3">Uncharacterized protein</fullName>
    </submittedName>
</protein>